<keyword evidence="2" id="KW-1185">Reference proteome</keyword>
<evidence type="ECO:0000313" key="1">
    <source>
        <dbReference type="EMBL" id="MFC5409378.1"/>
    </source>
</evidence>
<gene>
    <name evidence="1" type="ORF">ACFPMF_08680</name>
</gene>
<dbReference type="EMBL" id="JBHSMA010000002">
    <property type="protein sequence ID" value="MFC5409378.1"/>
    <property type="molecule type" value="Genomic_DNA"/>
</dbReference>
<dbReference type="Proteomes" id="UP001596106">
    <property type="component" value="Unassembled WGS sequence"/>
</dbReference>
<name>A0ABW0I7W9_9BACT</name>
<accession>A0ABW0I7W9</accession>
<evidence type="ECO:0000313" key="2">
    <source>
        <dbReference type="Proteomes" id="UP001596106"/>
    </source>
</evidence>
<proteinExistence type="predicted"/>
<protein>
    <submittedName>
        <fullName evidence="1">Uncharacterized protein</fullName>
    </submittedName>
</protein>
<sequence length="174" mass="20004">MENTPKPADISFDMYRQFHLTQFGVEKTEADYTTDASRAVIRQGWVLAADLTDNIQESRRTDAYGPTFAAHFSAEQNYAALFLANYFLKKILYFEWRTENVFYCPPGQTIQDAYANQESPGFTNYLYQDTPYIYSDDELKEWRTEPFGPLSAKLGNSRIASTTSTNHQNRALMA</sequence>
<comment type="caution">
    <text evidence="1">The sequence shown here is derived from an EMBL/GenBank/DDBJ whole genome shotgun (WGS) entry which is preliminary data.</text>
</comment>
<organism evidence="1 2">
    <name type="scientific">Larkinella bovis</name>
    <dbReference type="NCBI Taxonomy" id="683041"/>
    <lineage>
        <taxon>Bacteria</taxon>
        <taxon>Pseudomonadati</taxon>
        <taxon>Bacteroidota</taxon>
        <taxon>Cytophagia</taxon>
        <taxon>Cytophagales</taxon>
        <taxon>Spirosomataceae</taxon>
        <taxon>Larkinella</taxon>
    </lineage>
</organism>
<dbReference type="RefSeq" id="WP_379843226.1">
    <property type="nucleotide sequence ID" value="NZ_JBHSMA010000002.1"/>
</dbReference>
<reference evidence="2" key="1">
    <citation type="journal article" date="2019" name="Int. J. Syst. Evol. Microbiol.">
        <title>The Global Catalogue of Microorganisms (GCM) 10K type strain sequencing project: providing services to taxonomists for standard genome sequencing and annotation.</title>
        <authorList>
            <consortium name="The Broad Institute Genomics Platform"/>
            <consortium name="The Broad Institute Genome Sequencing Center for Infectious Disease"/>
            <person name="Wu L."/>
            <person name="Ma J."/>
        </authorList>
    </citation>
    <scope>NUCLEOTIDE SEQUENCE [LARGE SCALE GENOMIC DNA]</scope>
    <source>
        <strain evidence="2">CCUG 55250</strain>
    </source>
</reference>